<comment type="function">
    <text evidence="15">Decapping scavenger enzyme that catalyzes the cleavage of a residual cap structure following the degradation of mRNAs by the 3'-&gt;5' exosome-mediated mRNA decay pathway.</text>
</comment>
<dbReference type="GO" id="GO:0005634">
    <property type="term" value="C:nucleus"/>
    <property type="evidence" value="ECO:0007669"/>
    <property type="project" value="UniProtKB-SubCell"/>
</dbReference>
<dbReference type="GO" id="GO:0000932">
    <property type="term" value="C:P-body"/>
    <property type="evidence" value="ECO:0007669"/>
    <property type="project" value="TreeGrafter"/>
</dbReference>
<organism evidence="19 20">
    <name type="scientific">Patiria miniata</name>
    <name type="common">Bat star</name>
    <name type="synonym">Asterina miniata</name>
    <dbReference type="NCBI Taxonomy" id="46514"/>
    <lineage>
        <taxon>Eukaryota</taxon>
        <taxon>Metazoa</taxon>
        <taxon>Echinodermata</taxon>
        <taxon>Eleutherozoa</taxon>
        <taxon>Asterozoa</taxon>
        <taxon>Asteroidea</taxon>
        <taxon>Valvatacea</taxon>
        <taxon>Valvatida</taxon>
        <taxon>Asterinidae</taxon>
        <taxon>Patiria</taxon>
    </lineage>
</organism>
<evidence type="ECO:0000313" key="20">
    <source>
        <dbReference type="Proteomes" id="UP000887568"/>
    </source>
</evidence>
<evidence type="ECO:0000256" key="13">
    <source>
        <dbReference type="ARBA" id="ARBA00023242"/>
    </source>
</evidence>
<evidence type="ECO:0000256" key="1">
    <source>
        <dbReference type="ARBA" id="ARBA00004123"/>
    </source>
</evidence>
<feature type="region of interest" description="Disordered" evidence="18">
    <location>
        <begin position="1"/>
        <end position="41"/>
    </location>
</feature>
<dbReference type="Gene3D" id="3.30.428.10">
    <property type="entry name" value="HIT-like"/>
    <property type="match status" value="1"/>
</dbReference>
<feature type="binding site" evidence="17">
    <location>
        <position position="188"/>
    </location>
    <ligand>
        <name>substrate</name>
    </ligand>
</feature>
<comment type="subcellular location">
    <subcellularLocation>
        <location evidence="2">Cytoplasm</location>
    </subcellularLocation>
    <subcellularLocation>
        <location evidence="1 15">Nucleus</location>
    </subcellularLocation>
</comment>
<evidence type="ECO:0000256" key="7">
    <source>
        <dbReference type="ARBA" id="ARBA00022490"/>
    </source>
</evidence>
<evidence type="ECO:0000256" key="18">
    <source>
        <dbReference type="SAM" id="MobiDB-lite"/>
    </source>
</evidence>
<dbReference type="FunFam" id="3.30.200.40:FF:000001">
    <property type="entry name" value="m7GpppX diphosphatase"/>
    <property type="match status" value="1"/>
</dbReference>
<feature type="binding site" evidence="17">
    <location>
        <position position="178"/>
    </location>
    <ligand>
        <name>substrate</name>
    </ligand>
</feature>
<comment type="subunit">
    <text evidence="4">Homodimer. Associates with components of the exosome multienzyme ribonuclease complex, such as EXOSC3 and EXOSC4. Interacts with NDOR1.</text>
</comment>
<dbReference type="Proteomes" id="UP000887568">
    <property type="component" value="Unplaced"/>
</dbReference>
<evidence type="ECO:0000256" key="16">
    <source>
        <dbReference type="PIRSR" id="PIRSR028973-1"/>
    </source>
</evidence>
<dbReference type="EC" id="3.6.1.59" evidence="5 15"/>
<dbReference type="GO" id="GO:0140932">
    <property type="term" value="F:5'-(N(7)-methyl 5'-triphosphoguanosine)-[mRNA] diphosphatase activity"/>
    <property type="evidence" value="ECO:0007669"/>
    <property type="project" value="UniProtKB-EC"/>
</dbReference>
<keyword evidence="9 15" id="KW-0507">mRNA processing</keyword>
<dbReference type="Gene3D" id="3.30.200.40">
    <property type="entry name" value="Scavenger mRNA decapping enzyme, N-terminal domain"/>
    <property type="match status" value="1"/>
</dbReference>
<evidence type="ECO:0000256" key="11">
    <source>
        <dbReference type="ARBA" id="ARBA00022990"/>
    </source>
</evidence>
<evidence type="ECO:0000256" key="17">
    <source>
        <dbReference type="PIRSR" id="PIRSR028973-2"/>
    </source>
</evidence>
<feature type="binding site" evidence="17">
    <location>
        <position position="211"/>
    </location>
    <ligand>
        <name>substrate</name>
    </ligand>
</feature>
<keyword evidence="8" id="KW-0597">Phosphoprotein</keyword>
<keyword evidence="11" id="KW-0007">Acetylation</keyword>
<evidence type="ECO:0000256" key="8">
    <source>
        <dbReference type="ARBA" id="ARBA00022553"/>
    </source>
</evidence>
<comment type="similarity">
    <text evidence="3 15">Belongs to the HIT family.</text>
</comment>
<feature type="binding site" evidence="17">
    <location>
        <position position="209"/>
    </location>
    <ligand>
        <name>substrate</name>
    </ligand>
</feature>
<sequence>MAAPAEVEGAKSKRSKNDDFLDQDSEQSAKKQKIDTTGSGDGVSKTLGSFEGFEISKILSQNAKNKSAILCGKFQGSTDSAVVLLEKTPFPEPALPSLLSADLTLNLNLQNDIYSVYDGLPKQELGFNGIKTTVIYPATDRHIEKYTDQDITLLEETWEDYCNVTLPYLEQQVFKIQWVYNILEKKAEEVERIVFEDPDPQDGFVLLPDMKWDRKQMQNLYLVAICHRRGIKSLRDLNDTHLPLLRNIRDKCQEAVLEKYSIRPDQLRMYLHYQPSYYHLHVHVTHLKFDAPGSGVTKAHLLSDVIQNIELIPDYYQRKTLSFVIREKDGLLARFREVRGEKK</sequence>
<dbReference type="OMA" id="HVHINPI"/>
<dbReference type="InterPro" id="IPR008594">
    <property type="entry name" value="DcpS/DCS2"/>
</dbReference>
<feature type="compositionally biased region" description="Basic and acidic residues" evidence="18">
    <location>
        <begin position="8"/>
        <end position="19"/>
    </location>
</feature>
<accession>A0A914ATU8</accession>
<dbReference type="GO" id="GO:0006397">
    <property type="term" value="P:mRNA processing"/>
    <property type="evidence" value="ECO:0007669"/>
    <property type="project" value="UniProtKB-KW"/>
</dbReference>
<dbReference type="GeneID" id="119737149"/>
<dbReference type="InterPro" id="IPR011145">
    <property type="entry name" value="Scavenger_mRNA_decap_enz_N"/>
</dbReference>
<dbReference type="PANTHER" id="PTHR12978">
    <property type="entry name" value="HISTIDINE TRIAD HIT PROTEIN MEMBER"/>
    <property type="match status" value="1"/>
</dbReference>
<feature type="binding site" evidence="17">
    <location>
        <begin position="272"/>
        <end position="283"/>
    </location>
    <ligand>
        <name>substrate</name>
    </ligand>
</feature>
<dbReference type="GO" id="GO:0008380">
    <property type="term" value="P:RNA splicing"/>
    <property type="evidence" value="ECO:0007669"/>
    <property type="project" value="UniProtKB-KW"/>
</dbReference>
<evidence type="ECO:0000256" key="4">
    <source>
        <dbReference type="ARBA" id="ARBA00011140"/>
    </source>
</evidence>
<evidence type="ECO:0000256" key="6">
    <source>
        <dbReference type="ARBA" id="ARBA00015636"/>
    </source>
</evidence>
<dbReference type="SUPFAM" id="SSF54197">
    <property type="entry name" value="HIT-like"/>
    <property type="match status" value="1"/>
</dbReference>
<keyword evidence="13 15" id="KW-0539">Nucleus</keyword>
<dbReference type="Pfam" id="PF11969">
    <property type="entry name" value="DcpS_C"/>
    <property type="match status" value="1"/>
</dbReference>
<dbReference type="RefSeq" id="XP_038067197.1">
    <property type="nucleotide sequence ID" value="XM_038211269.1"/>
</dbReference>
<keyword evidence="10 15" id="KW-0378">Hydrolase</keyword>
<evidence type="ECO:0000256" key="3">
    <source>
        <dbReference type="ARBA" id="ARBA00010208"/>
    </source>
</evidence>
<dbReference type="OrthoDB" id="10264956at2759"/>
<dbReference type="PIRSF" id="PIRSF028973">
    <property type="entry name" value="Scavenger_mRNA_decap_enz"/>
    <property type="match status" value="1"/>
</dbReference>
<comment type="catalytic activity">
    <reaction evidence="14 15">
        <text>a 5'-end (N(7)-methyl 5'-triphosphoguanosine)-ribonucleoside in mRNA + H2O = N(7)-methyl-GMP + a 5'-end diphospho-ribonucleoside in mRNA + 2 H(+)</text>
        <dbReference type="Rhea" id="RHEA:65388"/>
        <dbReference type="Rhea" id="RHEA-COMP:17165"/>
        <dbReference type="Rhea" id="RHEA-COMP:17167"/>
        <dbReference type="ChEBI" id="CHEBI:15377"/>
        <dbReference type="ChEBI" id="CHEBI:15378"/>
        <dbReference type="ChEBI" id="CHEBI:58285"/>
        <dbReference type="ChEBI" id="CHEBI:156461"/>
        <dbReference type="ChEBI" id="CHEBI:167616"/>
        <dbReference type="EC" id="3.6.1.59"/>
    </reaction>
</comment>
<name>A0A914ATU8_PATMI</name>
<evidence type="ECO:0000256" key="14">
    <source>
        <dbReference type="ARBA" id="ARBA00048222"/>
    </source>
</evidence>
<protein>
    <recommendedName>
        <fullName evidence="6 15">m7GpppX diphosphatase</fullName>
        <ecNumber evidence="5 15">3.6.1.59</ecNumber>
    </recommendedName>
</protein>
<evidence type="ECO:0000313" key="19">
    <source>
        <dbReference type="EnsemblMetazoa" id="XP_038067197.1"/>
    </source>
</evidence>
<evidence type="ECO:0000256" key="10">
    <source>
        <dbReference type="ARBA" id="ARBA00022801"/>
    </source>
</evidence>
<proteinExistence type="inferred from homology"/>
<dbReference type="EnsemblMetazoa" id="XM_038211269.1">
    <property type="protein sequence ID" value="XP_038067197.1"/>
    <property type="gene ID" value="LOC119737149"/>
</dbReference>
<evidence type="ECO:0000256" key="9">
    <source>
        <dbReference type="ARBA" id="ARBA00022664"/>
    </source>
</evidence>
<dbReference type="Pfam" id="PF05652">
    <property type="entry name" value="DcpS"/>
    <property type="match status" value="1"/>
</dbReference>
<dbReference type="SUPFAM" id="SSF102860">
    <property type="entry name" value="mRNA decapping enzyme DcpS N-terminal domain"/>
    <property type="match status" value="1"/>
</dbReference>
<evidence type="ECO:0000256" key="5">
    <source>
        <dbReference type="ARBA" id="ARBA00012520"/>
    </source>
</evidence>
<dbReference type="InterPro" id="IPR036265">
    <property type="entry name" value="HIT-like_sf"/>
</dbReference>
<evidence type="ECO:0000256" key="2">
    <source>
        <dbReference type="ARBA" id="ARBA00004496"/>
    </source>
</evidence>
<keyword evidence="20" id="KW-1185">Reference proteome</keyword>
<keyword evidence="7" id="KW-0963">Cytoplasm</keyword>
<dbReference type="GO" id="GO:0000290">
    <property type="term" value="P:deadenylation-dependent decapping of nuclear-transcribed mRNA"/>
    <property type="evidence" value="ECO:0007669"/>
    <property type="project" value="UniProtKB-UniRule"/>
</dbReference>
<dbReference type="GO" id="GO:0000340">
    <property type="term" value="F:RNA 7-methylguanosine cap binding"/>
    <property type="evidence" value="ECO:0007669"/>
    <property type="project" value="UniProtKB-UniRule"/>
</dbReference>
<evidence type="ECO:0000256" key="12">
    <source>
        <dbReference type="ARBA" id="ARBA00023187"/>
    </source>
</evidence>
<reference evidence="19" key="1">
    <citation type="submission" date="2022-11" db="UniProtKB">
        <authorList>
            <consortium name="EnsemblMetazoa"/>
        </authorList>
    </citation>
    <scope>IDENTIFICATION</scope>
</reference>
<evidence type="ECO:0000256" key="15">
    <source>
        <dbReference type="PIRNR" id="PIRNR028973"/>
    </source>
</evidence>
<dbReference type="PANTHER" id="PTHR12978:SF0">
    <property type="entry name" value="M7GPPPX DIPHOSPHATASE"/>
    <property type="match status" value="1"/>
</dbReference>
<dbReference type="FunFam" id="3.30.428.10:FF:000006">
    <property type="entry name" value="m7GpppX diphosphatase"/>
    <property type="match status" value="1"/>
</dbReference>
<dbReference type="CTD" id="28960"/>
<feature type="active site" description="Nucleophile" evidence="16">
    <location>
        <position position="281"/>
    </location>
</feature>
<keyword evidence="12" id="KW-0508">mRNA splicing</keyword>
<dbReference type="AlphaFoldDB" id="A0A914ATU8"/>